<name>A0A0R3LR95_9BRAD</name>
<organism evidence="1 2">
    <name type="scientific">Bradyrhizobium jicamae</name>
    <dbReference type="NCBI Taxonomy" id="280332"/>
    <lineage>
        <taxon>Bacteria</taxon>
        <taxon>Pseudomonadati</taxon>
        <taxon>Pseudomonadota</taxon>
        <taxon>Alphaproteobacteria</taxon>
        <taxon>Hyphomicrobiales</taxon>
        <taxon>Nitrobacteraceae</taxon>
        <taxon>Bradyrhizobium</taxon>
    </lineage>
</organism>
<proteinExistence type="predicted"/>
<keyword evidence="2" id="KW-1185">Reference proteome</keyword>
<gene>
    <name evidence="1" type="ORF">CQ12_10575</name>
</gene>
<protein>
    <submittedName>
        <fullName evidence="1">Uncharacterized protein</fullName>
    </submittedName>
</protein>
<evidence type="ECO:0000313" key="1">
    <source>
        <dbReference type="EMBL" id="KRR10488.1"/>
    </source>
</evidence>
<dbReference type="EMBL" id="LLXZ01000059">
    <property type="protein sequence ID" value="KRR10488.1"/>
    <property type="molecule type" value="Genomic_DNA"/>
</dbReference>
<accession>A0A0R3LR95</accession>
<sequence>MIATLDEDFTREPSRSSAAAKALASAAKCFADCAWRGRDHALRDASVAGELLGGEEHNIIYDGEHIHWYHQWRSFWFPQQQRYRIQQQRQAHGVGAHTWAVRF</sequence>
<reference evidence="1 2" key="1">
    <citation type="submission" date="2014-03" db="EMBL/GenBank/DDBJ databases">
        <title>Bradyrhizobium valentinum sp. nov., isolated from effective nodules of Lupinus mariae-josephae, a lupine endemic of basic-lime soils in Eastern Spain.</title>
        <authorList>
            <person name="Duran D."/>
            <person name="Rey L."/>
            <person name="Navarro A."/>
            <person name="Busquets A."/>
            <person name="Imperial J."/>
            <person name="Ruiz-Argueso T."/>
        </authorList>
    </citation>
    <scope>NUCLEOTIDE SEQUENCE [LARGE SCALE GENOMIC DNA]</scope>
    <source>
        <strain evidence="1 2">PAC68</strain>
    </source>
</reference>
<comment type="caution">
    <text evidence="1">The sequence shown here is derived from an EMBL/GenBank/DDBJ whole genome shotgun (WGS) entry which is preliminary data.</text>
</comment>
<evidence type="ECO:0000313" key="2">
    <source>
        <dbReference type="Proteomes" id="UP000050863"/>
    </source>
</evidence>
<dbReference type="AlphaFoldDB" id="A0A0R3LR95"/>
<dbReference type="Proteomes" id="UP000050863">
    <property type="component" value="Unassembled WGS sequence"/>
</dbReference>